<gene>
    <name evidence="7" type="ORF">MNBD_BACTEROID07-990</name>
</gene>
<keyword evidence="2 7" id="KW-0808">Transferase</keyword>
<name>A0A3B0V878_9ZZZZ</name>
<dbReference type="NCBIfam" id="TIGR00544">
    <property type="entry name" value="lgt"/>
    <property type="match status" value="1"/>
</dbReference>
<dbReference type="PANTHER" id="PTHR30589">
    <property type="entry name" value="PROLIPOPROTEIN DIACYLGLYCERYL TRANSFERASE"/>
    <property type="match status" value="1"/>
</dbReference>
<feature type="transmembrane region" description="Helical" evidence="6">
    <location>
        <begin position="99"/>
        <end position="120"/>
    </location>
</feature>
<reference evidence="7" key="1">
    <citation type="submission" date="2018-06" db="EMBL/GenBank/DDBJ databases">
        <authorList>
            <person name="Zhirakovskaya E."/>
        </authorList>
    </citation>
    <scope>NUCLEOTIDE SEQUENCE</scope>
</reference>
<dbReference type="GO" id="GO:0005886">
    <property type="term" value="C:plasma membrane"/>
    <property type="evidence" value="ECO:0007669"/>
    <property type="project" value="InterPro"/>
</dbReference>
<dbReference type="GO" id="GO:0042158">
    <property type="term" value="P:lipoprotein biosynthetic process"/>
    <property type="evidence" value="ECO:0007669"/>
    <property type="project" value="InterPro"/>
</dbReference>
<evidence type="ECO:0000256" key="4">
    <source>
        <dbReference type="ARBA" id="ARBA00022989"/>
    </source>
</evidence>
<feature type="transmembrane region" description="Helical" evidence="6">
    <location>
        <begin position="29"/>
        <end position="51"/>
    </location>
</feature>
<evidence type="ECO:0000256" key="5">
    <source>
        <dbReference type="ARBA" id="ARBA00023136"/>
    </source>
</evidence>
<feature type="transmembrane region" description="Helical" evidence="6">
    <location>
        <begin position="246"/>
        <end position="267"/>
    </location>
</feature>
<dbReference type="HAMAP" id="MF_01147">
    <property type="entry name" value="Lgt"/>
    <property type="match status" value="1"/>
</dbReference>
<evidence type="ECO:0000256" key="1">
    <source>
        <dbReference type="ARBA" id="ARBA00022475"/>
    </source>
</evidence>
<dbReference type="InterPro" id="IPR001640">
    <property type="entry name" value="Lgt"/>
</dbReference>
<dbReference type="PANTHER" id="PTHR30589:SF0">
    <property type="entry name" value="PHOSPHATIDYLGLYCEROL--PROLIPOPROTEIN DIACYLGLYCERYL TRANSFERASE"/>
    <property type="match status" value="1"/>
</dbReference>
<proteinExistence type="inferred from homology"/>
<evidence type="ECO:0000256" key="6">
    <source>
        <dbReference type="SAM" id="Phobius"/>
    </source>
</evidence>
<sequence>MLPNYIVWNVNPDIFHLSNSFPVIGGLTIRWYGLLFALGFVVGYLIILKIFKKEHVSEKETDTLFTYMFIFTIVGARLGHVFFYEPHYYLSHPMQILEIWHGGLASHGAAIGILLGLYIFSRTQHRSYIWVLDRVAIVVPLAGFFIRMGNLMNSEIIGKATTLPWGFVFKRAFEPQYTLGPHHPTQIYEGLAYLLIFIFIYRYYWHHTENLKPGKLFGYFMLLIFSARFLIEFLKEPQEVWEQHMLLDMGQLLSIPLIILGIIVLIWSGKQKARKVY</sequence>
<protein>
    <submittedName>
        <fullName evidence="7">Prolipoprotein diacylglyceryl transferase</fullName>
    </submittedName>
</protein>
<dbReference type="EMBL" id="UOET01000199">
    <property type="protein sequence ID" value="VAW28144.1"/>
    <property type="molecule type" value="Genomic_DNA"/>
</dbReference>
<organism evidence="7">
    <name type="scientific">hydrothermal vent metagenome</name>
    <dbReference type="NCBI Taxonomy" id="652676"/>
    <lineage>
        <taxon>unclassified sequences</taxon>
        <taxon>metagenomes</taxon>
        <taxon>ecological metagenomes</taxon>
    </lineage>
</organism>
<keyword evidence="3 6" id="KW-0812">Transmembrane</keyword>
<feature type="transmembrane region" description="Helical" evidence="6">
    <location>
        <begin position="216"/>
        <end position="234"/>
    </location>
</feature>
<feature type="transmembrane region" description="Helical" evidence="6">
    <location>
        <begin position="187"/>
        <end position="204"/>
    </location>
</feature>
<keyword evidence="4 6" id="KW-1133">Transmembrane helix</keyword>
<evidence type="ECO:0000256" key="3">
    <source>
        <dbReference type="ARBA" id="ARBA00022692"/>
    </source>
</evidence>
<dbReference type="GO" id="GO:0008961">
    <property type="term" value="F:phosphatidylglycerol-prolipoprotein diacylglyceryl transferase activity"/>
    <property type="evidence" value="ECO:0007669"/>
    <property type="project" value="InterPro"/>
</dbReference>
<feature type="transmembrane region" description="Helical" evidence="6">
    <location>
        <begin position="127"/>
        <end position="146"/>
    </location>
</feature>
<evidence type="ECO:0000313" key="7">
    <source>
        <dbReference type="EMBL" id="VAW28144.1"/>
    </source>
</evidence>
<dbReference type="Pfam" id="PF01790">
    <property type="entry name" value="LGT"/>
    <property type="match status" value="1"/>
</dbReference>
<dbReference type="AlphaFoldDB" id="A0A3B0V878"/>
<feature type="transmembrane region" description="Helical" evidence="6">
    <location>
        <begin position="63"/>
        <end position="84"/>
    </location>
</feature>
<accession>A0A3B0V878</accession>
<keyword evidence="5 6" id="KW-0472">Membrane</keyword>
<keyword evidence="1" id="KW-1003">Cell membrane</keyword>
<keyword evidence="7" id="KW-0449">Lipoprotein</keyword>
<evidence type="ECO:0000256" key="2">
    <source>
        <dbReference type="ARBA" id="ARBA00022679"/>
    </source>
</evidence>